<protein>
    <recommendedName>
        <fullName evidence="3">glycine dehydrogenase (aminomethyl-transferring)</fullName>
        <ecNumber evidence="3">1.4.4.2</ecNumber>
    </recommendedName>
</protein>
<comment type="cofactor">
    <cofactor evidence="1">
        <name>pyridoxal 5'-phosphate</name>
        <dbReference type="ChEBI" id="CHEBI:597326"/>
    </cofactor>
</comment>
<dbReference type="Pfam" id="PF21478">
    <property type="entry name" value="GcvP2_C"/>
    <property type="match status" value="1"/>
</dbReference>
<dbReference type="FunFam" id="3.40.640.10:FF:000224">
    <property type="entry name" value="Probable glycine dehydrogenase (decarboxylating) subunit 2"/>
    <property type="match status" value="1"/>
</dbReference>
<dbReference type="Gene3D" id="3.40.640.10">
    <property type="entry name" value="Type I PLP-dependent aspartate aminotransferase-like (Major domain)"/>
    <property type="match status" value="2"/>
</dbReference>
<name>A0A5J6VLX3_9VIRU</name>
<evidence type="ECO:0000256" key="7">
    <source>
        <dbReference type="SAM" id="Coils"/>
    </source>
</evidence>
<evidence type="ECO:0000256" key="3">
    <source>
        <dbReference type="ARBA" id="ARBA00012134"/>
    </source>
</evidence>
<dbReference type="NCBIfam" id="TIGR00461">
    <property type="entry name" value="gcvP"/>
    <property type="match status" value="1"/>
</dbReference>
<evidence type="ECO:0000256" key="4">
    <source>
        <dbReference type="ARBA" id="ARBA00022898"/>
    </source>
</evidence>
<dbReference type="InterPro" id="IPR015424">
    <property type="entry name" value="PyrdxlP-dep_Trfase"/>
</dbReference>
<evidence type="ECO:0000259" key="9">
    <source>
        <dbReference type="Pfam" id="PF21478"/>
    </source>
</evidence>
<evidence type="ECO:0000313" key="10">
    <source>
        <dbReference type="EMBL" id="QFG74471.1"/>
    </source>
</evidence>
<keyword evidence="4" id="KW-0663">Pyridoxal phosphate</keyword>
<dbReference type="GO" id="GO:0005960">
    <property type="term" value="C:glycine cleavage complex"/>
    <property type="evidence" value="ECO:0007669"/>
    <property type="project" value="TreeGrafter"/>
</dbReference>
<accession>A0A5J6VLX3</accession>
<dbReference type="InterPro" id="IPR003437">
    <property type="entry name" value="GcvP"/>
</dbReference>
<comment type="catalytic activity">
    <reaction evidence="6">
        <text>N(6)-[(R)-lipoyl]-L-lysyl-[glycine-cleavage complex H protein] + glycine + H(+) = N(6)-[(R)-S(8)-aminomethyldihydrolipoyl]-L-lysyl-[glycine-cleavage complex H protein] + CO2</text>
        <dbReference type="Rhea" id="RHEA:24304"/>
        <dbReference type="Rhea" id="RHEA-COMP:10494"/>
        <dbReference type="Rhea" id="RHEA-COMP:10495"/>
        <dbReference type="ChEBI" id="CHEBI:15378"/>
        <dbReference type="ChEBI" id="CHEBI:16526"/>
        <dbReference type="ChEBI" id="CHEBI:57305"/>
        <dbReference type="ChEBI" id="CHEBI:83099"/>
        <dbReference type="ChEBI" id="CHEBI:83143"/>
        <dbReference type="EC" id="1.4.4.2"/>
    </reaction>
</comment>
<dbReference type="Pfam" id="PF02347">
    <property type="entry name" value="GDC-P"/>
    <property type="match status" value="1"/>
</dbReference>
<dbReference type="InterPro" id="IPR015421">
    <property type="entry name" value="PyrdxlP-dep_Trfase_major"/>
</dbReference>
<reference evidence="10" key="1">
    <citation type="journal article" date="2019" name="Philos. Trans. R. Soc. Lond., B, Biol. Sci.">
        <title>Targeted metagenomic recovery of four divergent viruses reveals shared and distinctive characteristics of giant viruses of marine eukaryotes.</title>
        <authorList>
            <person name="Needham D.M."/>
            <person name="Poirier C."/>
            <person name="Hehenberger E."/>
            <person name="Jimenez V."/>
            <person name="Swalwell J.E."/>
            <person name="Santoro A.E."/>
            <person name="Worden A.Z."/>
        </authorList>
    </citation>
    <scope>NUCLEOTIDE SEQUENCE</scope>
    <source>
        <strain evidence="10">MPacV-611</strain>
    </source>
</reference>
<dbReference type="GO" id="GO:0016594">
    <property type="term" value="F:glycine binding"/>
    <property type="evidence" value="ECO:0007669"/>
    <property type="project" value="TreeGrafter"/>
</dbReference>
<dbReference type="GO" id="GO:0004375">
    <property type="term" value="F:glycine dehydrogenase (decarboxylating) activity"/>
    <property type="evidence" value="ECO:0007669"/>
    <property type="project" value="UniProtKB-EC"/>
</dbReference>
<feature type="domain" description="Glycine cleavage system P-protein N-terminal" evidence="8">
    <location>
        <begin position="11"/>
        <end position="419"/>
    </location>
</feature>
<evidence type="ECO:0000256" key="5">
    <source>
        <dbReference type="ARBA" id="ARBA00023002"/>
    </source>
</evidence>
<dbReference type="EC" id="1.4.4.2" evidence="3"/>
<proteinExistence type="inferred from homology"/>
<evidence type="ECO:0000256" key="6">
    <source>
        <dbReference type="ARBA" id="ARBA00049026"/>
    </source>
</evidence>
<sequence length="936" mass="107333">MNFNYRHIGKYKKIMNKLNINSLNNFISKTNVLHNFKKQNIPNLSEYEAQDKLKKIINKNKDHKSFLGMGYYNTKTPAFIKRHIIENPHWYTAYTPYQAEISQGRLESQYNYQTVIKELTDMPVSNGSLLDDASATGEAINLSYAYYKEKRNTILVCDNIHPHILDVVKTRAKVLNLSLVKLEEANIEELKSDKICNIIFQYPNTYGEIDIPFEYIKYAHKHNILTTSITDLLALTHLITPGELGVDITVGNCQRFGIPLWYGGPHPAFFATSNKLLRYIPGRIINKSIDVNNDPAFRLALQTREQHIRKNKATSNICTSQSLLTNVVSFYTIYNGKYGLKNKAKTIKDKINYFVKNIQSSKIVNKTSFDTITLSNHNTDNIFDSLDKKNYVIRKIDNNKFSVTFDELTTYDDIDLLVNEINKFPDKNSVVENYNTEYSTSILRQSEFLTDDIFNKYTTETDIVRYINHLTSKDYTLCNGMIPLGSCTMKLNASYQLEPLLWDKVCNVHPFVPLDYARGYQELIKETGEYLKKITGCKHYSFQPNSGATGEYTGLLAIKQYHNEMGDDDRNICMIPKSAHGTNFASAAIAKYNIETFDDKYFENLDNFEEYLKKFNDKIACMMITYPNTNGVFQKNIKDIVSLVHKYGGLVYMDGANMNALVGICSPGDIGFDVCHLNLHKTFCIPHGGGGPGLGPIFCNDLLAPYLPSNILQTPELNKYNQKYSGILDNYDYSRYAVASSNWSSASLLTIPYLYISAMGIEGLTEASKVAILNANYLKNELKNDYTIIDVNENEMVGHEFIIDVREFKHLNITETDIAKRLMDYSFHPPTMSWPRSSVLMFEPTESESIEELDRLVIALKSIRNEIKDIENKKYDTKNNLLKNSPHNFRMTTDWQYPYSIKEAFYPVDSLYDNKFNIPVGRINDVYGDKQLLSNK</sequence>
<dbReference type="GO" id="GO:0030170">
    <property type="term" value="F:pyridoxal phosphate binding"/>
    <property type="evidence" value="ECO:0007669"/>
    <property type="project" value="TreeGrafter"/>
</dbReference>
<keyword evidence="7" id="KW-0175">Coiled coil</keyword>
<evidence type="ECO:0000259" key="8">
    <source>
        <dbReference type="Pfam" id="PF02347"/>
    </source>
</evidence>
<dbReference type="InterPro" id="IPR015422">
    <property type="entry name" value="PyrdxlP-dep_Trfase_small"/>
</dbReference>
<evidence type="ECO:0000256" key="2">
    <source>
        <dbReference type="ARBA" id="ARBA00010756"/>
    </source>
</evidence>
<dbReference type="Gene3D" id="3.90.1150.10">
    <property type="entry name" value="Aspartate Aminotransferase, domain 1"/>
    <property type="match status" value="2"/>
</dbReference>
<feature type="domain" description="Glycine dehydrogenase C-terminal" evidence="9">
    <location>
        <begin position="767"/>
        <end position="887"/>
    </location>
</feature>
<dbReference type="InterPro" id="IPR049316">
    <property type="entry name" value="GDC-P_C"/>
</dbReference>
<feature type="coiled-coil region" evidence="7">
    <location>
        <begin position="853"/>
        <end position="880"/>
    </location>
</feature>
<dbReference type="InterPro" id="IPR049315">
    <property type="entry name" value="GDC-P_N"/>
</dbReference>
<dbReference type="SUPFAM" id="SSF53383">
    <property type="entry name" value="PLP-dependent transferases"/>
    <property type="match status" value="2"/>
</dbReference>
<organism evidence="10">
    <name type="scientific">Megaviridae environmental sample</name>
    <dbReference type="NCBI Taxonomy" id="1737588"/>
    <lineage>
        <taxon>Viruses</taxon>
        <taxon>Varidnaviria</taxon>
        <taxon>Bamfordvirae</taxon>
        <taxon>Nucleocytoviricota</taxon>
        <taxon>Megaviricetes</taxon>
        <taxon>Imitervirales</taxon>
        <taxon>Mimiviridae</taxon>
        <taxon>environmental samples</taxon>
    </lineage>
</organism>
<dbReference type="PANTHER" id="PTHR11773:SF1">
    <property type="entry name" value="GLYCINE DEHYDROGENASE (DECARBOXYLATING), MITOCHONDRIAL"/>
    <property type="match status" value="1"/>
</dbReference>
<evidence type="ECO:0000256" key="1">
    <source>
        <dbReference type="ARBA" id="ARBA00001933"/>
    </source>
</evidence>
<dbReference type="EMBL" id="MN448288">
    <property type="protein sequence ID" value="QFG74471.1"/>
    <property type="molecule type" value="Genomic_DNA"/>
</dbReference>
<dbReference type="GO" id="GO:0019464">
    <property type="term" value="P:glycine decarboxylation via glycine cleavage system"/>
    <property type="evidence" value="ECO:0007669"/>
    <property type="project" value="TreeGrafter"/>
</dbReference>
<dbReference type="InterPro" id="IPR020581">
    <property type="entry name" value="GDC_P"/>
</dbReference>
<keyword evidence="5" id="KW-0560">Oxidoreductase</keyword>
<comment type="similarity">
    <text evidence="2">Belongs to the GcvP family.</text>
</comment>
<dbReference type="PANTHER" id="PTHR11773">
    <property type="entry name" value="GLYCINE DEHYDROGENASE, DECARBOXYLATING"/>
    <property type="match status" value="1"/>
</dbReference>